<protein>
    <submittedName>
        <fullName evidence="3">Metallo-hydrolase/oxidoreductase</fullName>
    </submittedName>
</protein>
<accession>A0A316V0E3</accession>
<name>A0A316V0E3_9BASI</name>
<keyword evidence="3" id="KW-0378">Hydrolase</keyword>
<keyword evidence="4" id="KW-1185">Reference proteome</keyword>
<dbReference type="InterPro" id="IPR001279">
    <property type="entry name" value="Metallo-B-lactamas"/>
</dbReference>
<reference evidence="3 4" key="1">
    <citation type="journal article" date="2018" name="Mol. Biol. Evol.">
        <title>Broad Genomic Sampling Reveals a Smut Pathogenic Ancestry of the Fungal Clade Ustilaginomycotina.</title>
        <authorList>
            <person name="Kijpornyongpan T."/>
            <person name="Mondo S.J."/>
            <person name="Barry K."/>
            <person name="Sandor L."/>
            <person name="Lee J."/>
            <person name="Lipzen A."/>
            <person name="Pangilinan J."/>
            <person name="LaButti K."/>
            <person name="Hainaut M."/>
            <person name="Henrissat B."/>
            <person name="Grigoriev I.V."/>
            <person name="Spatafora J.W."/>
            <person name="Aime M.C."/>
        </authorList>
    </citation>
    <scope>NUCLEOTIDE SEQUENCE [LARGE SCALE GENOMIC DNA]</scope>
    <source>
        <strain evidence="3 4">MCA 5214</strain>
    </source>
</reference>
<dbReference type="OrthoDB" id="332863at2759"/>
<evidence type="ECO:0000256" key="1">
    <source>
        <dbReference type="SAM" id="MobiDB-lite"/>
    </source>
</evidence>
<dbReference type="GO" id="GO:0070290">
    <property type="term" value="F:N-acylphosphatidylethanolamine-specific phospholipase D activity"/>
    <property type="evidence" value="ECO:0007669"/>
    <property type="project" value="TreeGrafter"/>
</dbReference>
<proteinExistence type="predicted"/>
<evidence type="ECO:0000313" key="3">
    <source>
        <dbReference type="EMBL" id="PWN30468.1"/>
    </source>
</evidence>
<dbReference type="SUPFAM" id="SSF56281">
    <property type="entry name" value="Metallo-hydrolase/oxidoreductase"/>
    <property type="match status" value="1"/>
</dbReference>
<dbReference type="Proteomes" id="UP000245884">
    <property type="component" value="Unassembled WGS sequence"/>
</dbReference>
<dbReference type="InterPro" id="IPR036866">
    <property type="entry name" value="RibonucZ/Hydroxyglut_hydro"/>
</dbReference>
<gene>
    <name evidence="3" type="ORF">BDZ90DRAFT_229489</name>
</gene>
<organism evidence="3 4">
    <name type="scientific">Jaminaea rosea</name>
    <dbReference type="NCBI Taxonomy" id="1569628"/>
    <lineage>
        <taxon>Eukaryota</taxon>
        <taxon>Fungi</taxon>
        <taxon>Dikarya</taxon>
        <taxon>Basidiomycota</taxon>
        <taxon>Ustilaginomycotina</taxon>
        <taxon>Exobasidiomycetes</taxon>
        <taxon>Microstromatales</taxon>
        <taxon>Microstromatales incertae sedis</taxon>
        <taxon>Jaminaea</taxon>
    </lineage>
</organism>
<dbReference type="AlphaFoldDB" id="A0A316V0E3"/>
<dbReference type="GO" id="GO:0070292">
    <property type="term" value="P:N-acylphosphatidylethanolamine metabolic process"/>
    <property type="evidence" value="ECO:0007669"/>
    <property type="project" value="TreeGrafter"/>
</dbReference>
<dbReference type="Pfam" id="PF12706">
    <property type="entry name" value="Lactamase_B_2"/>
    <property type="match status" value="1"/>
</dbReference>
<dbReference type="RefSeq" id="XP_025365080.1">
    <property type="nucleotide sequence ID" value="XM_025505088.1"/>
</dbReference>
<sequence>MSSMPCTISPITTSISDPDRSHHLPNGRGFANPWPSWTKPSLLDWWSGLHWQPKGLLAPAAAQAGLLNDEDEDRDVIIPSVTRPDFACPPSTEKCVRAWWLGHAGVLLEVPRSSPSSNREPLRILFDPIFSNRCSPSQYWGPIRFVPPPCRVTDLPRIDMVIISHNHYDHLDAETITELWKGNREHLRFVVPMGNREWFRGIVGNEMALERVTELDWWEEVSIRSRGVTKDDEEDEDLSISSALEEGDIEARIVCTPAQHGSGRYGLDAGSSLWASYTLFFSRRGNASASQPEEKPFRVFFGGDTGYKLRPPATQSGQGVRLHGGEGEGDSSGESASSASSAATSTVHPACPAFREIQENLLGSDGGVSSSSADLLLLPISVGSTYSYVRSWDPVGFLPTVDGGLTAANHLDTWEACEVAHVLLGPDVRGKEARGESKRPTVLGMHFATFSPEDETRDTVKRLGRACRAWDWRYKPRLQAMTTKGDEIDDEEHGEPKDGEANTRGDFVILDHGGSLEVSW</sequence>
<feature type="compositionally biased region" description="Basic and acidic residues" evidence="1">
    <location>
        <begin position="494"/>
        <end position="503"/>
    </location>
</feature>
<dbReference type="GeneID" id="37026911"/>
<dbReference type="GO" id="GO:0070291">
    <property type="term" value="P:N-acylethanolamine metabolic process"/>
    <property type="evidence" value="ECO:0007669"/>
    <property type="project" value="TreeGrafter"/>
</dbReference>
<feature type="region of interest" description="Disordered" evidence="1">
    <location>
        <begin position="1"/>
        <end position="29"/>
    </location>
</feature>
<dbReference type="PANTHER" id="PTHR15032">
    <property type="entry name" value="N-ACYL-PHOSPHATIDYLETHANOLAMINE-HYDROLYZING PHOSPHOLIPASE D"/>
    <property type="match status" value="1"/>
</dbReference>
<feature type="region of interest" description="Disordered" evidence="1">
    <location>
        <begin position="483"/>
        <end position="506"/>
    </location>
</feature>
<dbReference type="Gene3D" id="3.60.15.10">
    <property type="entry name" value="Ribonuclease Z/Hydroxyacylglutathione hydrolase-like"/>
    <property type="match status" value="1"/>
</dbReference>
<dbReference type="EMBL" id="KZ819662">
    <property type="protein sequence ID" value="PWN30468.1"/>
    <property type="molecule type" value="Genomic_DNA"/>
</dbReference>
<evidence type="ECO:0000259" key="2">
    <source>
        <dbReference type="Pfam" id="PF12706"/>
    </source>
</evidence>
<dbReference type="GO" id="GO:0005737">
    <property type="term" value="C:cytoplasm"/>
    <property type="evidence" value="ECO:0007669"/>
    <property type="project" value="TreeGrafter"/>
</dbReference>
<evidence type="ECO:0000313" key="4">
    <source>
        <dbReference type="Proteomes" id="UP000245884"/>
    </source>
</evidence>
<feature type="domain" description="Metallo-beta-lactamase" evidence="2">
    <location>
        <begin position="123"/>
        <end position="307"/>
    </location>
</feature>
<feature type="compositionally biased region" description="Low complexity" evidence="1">
    <location>
        <begin position="332"/>
        <end position="342"/>
    </location>
</feature>
<feature type="region of interest" description="Disordered" evidence="1">
    <location>
        <begin position="311"/>
        <end position="342"/>
    </location>
</feature>
<dbReference type="PANTHER" id="PTHR15032:SF27">
    <property type="entry name" value="N-ACYL-PHOSPHATIDYLETHANOLAMINE-HYDROLYZING PHOSPHOLIPASE D"/>
    <property type="match status" value="1"/>
</dbReference>
<feature type="compositionally biased region" description="Polar residues" evidence="1">
    <location>
        <begin position="1"/>
        <end position="16"/>
    </location>
</feature>